<dbReference type="RefSeq" id="XP_030991299.1">
    <property type="nucleotide sequence ID" value="XM_031144127.1"/>
</dbReference>
<dbReference type="AlphaFoldDB" id="A0A507AXP2"/>
<dbReference type="Proteomes" id="UP000319257">
    <property type="component" value="Unassembled WGS sequence"/>
</dbReference>
<feature type="compositionally biased region" description="Polar residues" evidence="1">
    <location>
        <begin position="178"/>
        <end position="187"/>
    </location>
</feature>
<feature type="region of interest" description="Disordered" evidence="1">
    <location>
        <begin position="1"/>
        <end position="35"/>
    </location>
</feature>
<dbReference type="OrthoDB" id="4097008at2759"/>
<feature type="compositionally biased region" description="Low complexity" evidence="1">
    <location>
        <begin position="546"/>
        <end position="558"/>
    </location>
</feature>
<feature type="compositionally biased region" description="Polar residues" evidence="1">
    <location>
        <begin position="366"/>
        <end position="384"/>
    </location>
</feature>
<feature type="compositionally biased region" description="Basic and acidic residues" evidence="1">
    <location>
        <begin position="296"/>
        <end position="315"/>
    </location>
</feature>
<feature type="compositionally biased region" description="Low complexity" evidence="1">
    <location>
        <begin position="416"/>
        <end position="444"/>
    </location>
</feature>
<feature type="compositionally biased region" description="Low complexity" evidence="1">
    <location>
        <begin position="19"/>
        <end position="29"/>
    </location>
</feature>
<feature type="compositionally biased region" description="Basic and acidic residues" evidence="1">
    <location>
        <begin position="188"/>
        <end position="197"/>
    </location>
</feature>
<dbReference type="STRING" id="1093900.A0A507AXP2"/>
<dbReference type="EMBL" id="SKBQ01000065">
    <property type="protein sequence ID" value="TPX09588.1"/>
    <property type="molecule type" value="Genomic_DNA"/>
</dbReference>
<evidence type="ECO:0000313" key="3">
    <source>
        <dbReference type="Proteomes" id="UP000319257"/>
    </source>
</evidence>
<dbReference type="GeneID" id="41976636"/>
<feature type="region of interest" description="Disordered" evidence="1">
    <location>
        <begin position="530"/>
        <end position="566"/>
    </location>
</feature>
<gene>
    <name evidence="2" type="ORF">E0L32_009189</name>
</gene>
<evidence type="ECO:0008006" key="4">
    <source>
        <dbReference type="Google" id="ProtNLM"/>
    </source>
</evidence>
<reference evidence="2 3" key="1">
    <citation type="submission" date="2019-06" db="EMBL/GenBank/DDBJ databases">
        <title>Draft genome sequence of the filamentous fungus Phialemoniopsis curvata isolated from diesel fuel.</title>
        <authorList>
            <person name="Varaljay V.A."/>
            <person name="Lyon W.J."/>
            <person name="Crouch A.L."/>
            <person name="Drake C.E."/>
            <person name="Hollomon J.M."/>
            <person name="Nadeau L.J."/>
            <person name="Nunn H.S."/>
            <person name="Stevenson B.S."/>
            <person name="Bojanowski C.L."/>
            <person name="Crookes-Goodson W.J."/>
        </authorList>
    </citation>
    <scope>NUCLEOTIDE SEQUENCE [LARGE SCALE GENOMIC DNA]</scope>
    <source>
        <strain evidence="2 3">D216</strain>
    </source>
</reference>
<comment type="caution">
    <text evidence="2">The sequence shown here is derived from an EMBL/GenBank/DDBJ whole genome shotgun (WGS) entry which is preliminary data.</text>
</comment>
<feature type="compositionally biased region" description="Polar residues" evidence="1">
    <location>
        <begin position="398"/>
        <end position="410"/>
    </location>
</feature>
<feature type="region of interest" description="Disordered" evidence="1">
    <location>
        <begin position="691"/>
        <end position="728"/>
    </location>
</feature>
<evidence type="ECO:0000256" key="1">
    <source>
        <dbReference type="SAM" id="MobiDB-lite"/>
    </source>
</evidence>
<feature type="region of interest" description="Disordered" evidence="1">
    <location>
        <begin position="136"/>
        <end position="200"/>
    </location>
</feature>
<feature type="compositionally biased region" description="Basic and acidic residues" evidence="1">
    <location>
        <begin position="328"/>
        <end position="342"/>
    </location>
</feature>
<sequence>MDRPRPVGAPPLGPRRVFTAPVAATAPEPAGSPSTADGVVETLYVHPSAKIVAFTAGPRNFSISPRAGVPADIEPGSLPWSSQLERTIAVEIPVGDAESDQRAQTLRHVLDKVLQFEKTPCPFQRAFTVVLPERPQTPVKKRPWTPVQRTTPVQLPPTPVTPVETTPKPRNRDREPSPSLQLETPTKVSRDEADKYKSPPVKSLVESIELKIPEEKASPHPAMVDQQYLDEETASGQPEAVSALTPELDQEQESEVASTVSEAQPSPVLQQQTLEEEEKPLELPEPAPATVEPEQEEPRCEGMARPESIARDMHPETSPPTYQILPRLPKEQSESQEPERLPVMDMPRVQDEPAVLESVEEELGDSSPTTLEGTGLMRTTSKRLTSFARLQARRSVTAPPQLTLHSSPPSKTRRQPSASESSEATESNSPTESFHSVQSWLSPITPLPPSPPMSSTGDSPETFPYPHENIRLPKHVLAANQRDTSEATATPTQVEAWGLSPTGADILSIGSSSATSSVYEDPGKPILDSAVSPDATQDDTITLPQSTSDAPATTTATPSPRPEVRHRATTASISLSNRHRALSPLPPAANLFSPPAQRRVVSRPTTRLEAVRRIPSAIIHKTCEILLSPPSHLINLMLKVAARIAAGEWRGLVFGQGEAGEHIPVQWDYTDHGDAGMYPWAEEDDFSPAFRRRASVAPASGKIRQGDDEEGETRPSSSAGSGRSWEVD</sequence>
<proteinExistence type="predicted"/>
<protein>
    <recommendedName>
        <fullName evidence="4">Inheritance of peroxisomes protein 1</fullName>
    </recommendedName>
</protein>
<organism evidence="2 3">
    <name type="scientific">Thyridium curvatum</name>
    <dbReference type="NCBI Taxonomy" id="1093900"/>
    <lineage>
        <taxon>Eukaryota</taxon>
        <taxon>Fungi</taxon>
        <taxon>Dikarya</taxon>
        <taxon>Ascomycota</taxon>
        <taxon>Pezizomycotina</taxon>
        <taxon>Sordariomycetes</taxon>
        <taxon>Sordariomycetidae</taxon>
        <taxon>Thyridiales</taxon>
        <taxon>Thyridiaceae</taxon>
        <taxon>Thyridium</taxon>
    </lineage>
</organism>
<accession>A0A507AXP2</accession>
<feature type="compositionally biased region" description="Polar residues" evidence="1">
    <location>
        <begin position="255"/>
        <end position="264"/>
    </location>
</feature>
<feature type="region of interest" description="Disordered" evidence="1">
    <location>
        <begin position="212"/>
        <end position="469"/>
    </location>
</feature>
<keyword evidence="3" id="KW-1185">Reference proteome</keyword>
<dbReference type="InParanoid" id="A0A507AXP2"/>
<evidence type="ECO:0000313" key="2">
    <source>
        <dbReference type="EMBL" id="TPX09588.1"/>
    </source>
</evidence>
<name>A0A507AXP2_9PEZI</name>
<feature type="compositionally biased region" description="Polar residues" evidence="1">
    <location>
        <begin position="534"/>
        <end position="545"/>
    </location>
</feature>